<evidence type="ECO:0000313" key="2">
    <source>
        <dbReference type="Proteomes" id="UP001056120"/>
    </source>
</evidence>
<accession>A0ACB9D3H2</accession>
<proteinExistence type="predicted"/>
<organism evidence="1 2">
    <name type="scientific">Smallanthus sonchifolius</name>
    <dbReference type="NCBI Taxonomy" id="185202"/>
    <lineage>
        <taxon>Eukaryota</taxon>
        <taxon>Viridiplantae</taxon>
        <taxon>Streptophyta</taxon>
        <taxon>Embryophyta</taxon>
        <taxon>Tracheophyta</taxon>
        <taxon>Spermatophyta</taxon>
        <taxon>Magnoliopsida</taxon>
        <taxon>eudicotyledons</taxon>
        <taxon>Gunneridae</taxon>
        <taxon>Pentapetalae</taxon>
        <taxon>asterids</taxon>
        <taxon>campanulids</taxon>
        <taxon>Asterales</taxon>
        <taxon>Asteraceae</taxon>
        <taxon>Asteroideae</taxon>
        <taxon>Heliantheae alliance</taxon>
        <taxon>Millerieae</taxon>
        <taxon>Smallanthus</taxon>
    </lineage>
</organism>
<gene>
    <name evidence="1" type="ORF">L1987_58728</name>
</gene>
<name>A0ACB9D3H2_9ASTR</name>
<dbReference type="EMBL" id="CM042037">
    <property type="protein sequence ID" value="KAI3741061.1"/>
    <property type="molecule type" value="Genomic_DNA"/>
</dbReference>
<reference evidence="2" key="1">
    <citation type="journal article" date="2022" name="Mol. Ecol. Resour.">
        <title>The genomes of chicory, endive, great burdock and yacon provide insights into Asteraceae palaeo-polyploidization history and plant inulin production.</title>
        <authorList>
            <person name="Fan W."/>
            <person name="Wang S."/>
            <person name="Wang H."/>
            <person name="Wang A."/>
            <person name="Jiang F."/>
            <person name="Liu H."/>
            <person name="Zhao H."/>
            <person name="Xu D."/>
            <person name="Zhang Y."/>
        </authorList>
    </citation>
    <scope>NUCLEOTIDE SEQUENCE [LARGE SCALE GENOMIC DNA]</scope>
    <source>
        <strain evidence="2">cv. Yunnan</strain>
    </source>
</reference>
<dbReference type="Proteomes" id="UP001056120">
    <property type="component" value="Linkage Group LG20"/>
</dbReference>
<comment type="caution">
    <text evidence="1">The sequence shown here is derived from an EMBL/GenBank/DDBJ whole genome shotgun (WGS) entry which is preliminary data.</text>
</comment>
<evidence type="ECO:0000313" key="1">
    <source>
        <dbReference type="EMBL" id="KAI3741061.1"/>
    </source>
</evidence>
<protein>
    <submittedName>
        <fullName evidence="1">Uncharacterized protein</fullName>
    </submittedName>
</protein>
<keyword evidence="2" id="KW-1185">Reference proteome</keyword>
<sequence>MGLFLASRPWPEERDSEGSAAATSGVPIRIFDTVVSLAAEVHSGLTKGLPDRGRETPSVRIRTWQWNFKNKTFVVPFRVDQGFVTTMDLFSYRNGGCRCLFVVVLAEAGIFPLHAIPMGILRPWKKKCLAGQGIVTKCRFSKLGIDLEKNIGQILIIALYGFSVWVTKVDGTPLGSSSGPSNIDVWNVYLRMPSDGYVSSL</sequence>
<reference evidence="1 2" key="2">
    <citation type="journal article" date="2022" name="Mol. Ecol. Resour.">
        <title>The genomes of chicory, endive, great burdock and yacon provide insights into Asteraceae paleo-polyploidization history and plant inulin production.</title>
        <authorList>
            <person name="Fan W."/>
            <person name="Wang S."/>
            <person name="Wang H."/>
            <person name="Wang A."/>
            <person name="Jiang F."/>
            <person name="Liu H."/>
            <person name="Zhao H."/>
            <person name="Xu D."/>
            <person name="Zhang Y."/>
        </authorList>
    </citation>
    <scope>NUCLEOTIDE SEQUENCE [LARGE SCALE GENOMIC DNA]</scope>
    <source>
        <strain evidence="2">cv. Yunnan</strain>
        <tissue evidence="1">Leaves</tissue>
    </source>
</reference>